<gene>
    <name evidence="2" type="ORF">OPV22_006327</name>
</gene>
<feature type="signal peptide" evidence="1">
    <location>
        <begin position="1"/>
        <end position="18"/>
    </location>
</feature>
<evidence type="ECO:0000256" key="1">
    <source>
        <dbReference type="SAM" id="SignalP"/>
    </source>
</evidence>
<proteinExistence type="predicted"/>
<evidence type="ECO:0000313" key="2">
    <source>
        <dbReference type="EMBL" id="KAJ8505441.1"/>
    </source>
</evidence>
<comment type="caution">
    <text evidence="2">The sequence shown here is derived from an EMBL/GenBank/DDBJ whole genome shotgun (WGS) entry which is preliminary data.</text>
</comment>
<organism evidence="2 3">
    <name type="scientific">Ensete ventricosum</name>
    <name type="common">Abyssinian banana</name>
    <name type="synonym">Musa ensete</name>
    <dbReference type="NCBI Taxonomy" id="4639"/>
    <lineage>
        <taxon>Eukaryota</taxon>
        <taxon>Viridiplantae</taxon>
        <taxon>Streptophyta</taxon>
        <taxon>Embryophyta</taxon>
        <taxon>Tracheophyta</taxon>
        <taxon>Spermatophyta</taxon>
        <taxon>Magnoliopsida</taxon>
        <taxon>Liliopsida</taxon>
        <taxon>Zingiberales</taxon>
        <taxon>Musaceae</taxon>
        <taxon>Ensete</taxon>
    </lineage>
</organism>
<dbReference type="EMBL" id="JAQQAF010000002">
    <property type="protein sequence ID" value="KAJ8505441.1"/>
    <property type="molecule type" value="Genomic_DNA"/>
</dbReference>
<name>A0AAV8RRH9_ENSVE</name>
<dbReference type="AlphaFoldDB" id="A0AAV8RRH9"/>
<keyword evidence="1" id="KW-0732">Signal</keyword>
<sequence length="92" mass="10245">MSLSELLEIVVLFRDLLSLFTCNINTVVKKTVFKIVDAYILMMNQSRIHQEICSTIHGPIALLCVSGKQSSSIYFSFGSRNEIEQYIGVAAG</sequence>
<accession>A0AAV8RRH9</accession>
<feature type="chain" id="PRO_5043709464" evidence="1">
    <location>
        <begin position="19"/>
        <end position="92"/>
    </location>
</feature>
<dbReference type="Proteomes" id="UP001222027">
    <property type="component" value="Unassembled WGS sequence"/>
</dbReference>
<keyword evidence="3" id="KW-1185">Reference proteome</keyword>
<reference evidence="2 3" key="1">
    <citation type="submission" date="2022-12" db="EMBL/GenBank/DDBJ databases">
        <title>Chromosome-scale assembly of the Ensete ventricosum genome.</title>
        <authorList>
            <person name="Dussert Y."/>
            <person name="Stocks J."/>
            <person name="Wendawek A."/>
            <person name="Woldeyes F."/>
            <person name="Nichols R.A."/>
            <person name="Borrell J.S."/>
        </authorList>
    </citation>
    <scope>NUCLEOTIDE SEQUENCE [LARGE SCALE GENOMIC DNA]</scope>
    <source>
        <strain evidence="3">cv. Maze</strain>
        <tissue evidence="2">Seeds</tissue>
    </source>
</reference>
<protein>
    <submittedName>
        <fullName evidence="2">Uncharacterized protein</fullName>
    </submittedName>
</protein>
<evidence type="ECO:0000313" key="3">
    <source>
        <dbReference type="Proteomes" id="UP001222027"/>
    </source>
</evidence>